<dbReference type="Proteomes" id="UP000237968">
    <property type="component" value="Unassembled WGS sequence"/>
</dbReference>
<evidence type="ECO:0000313" key="3">
    <source>
        <dbReference type="Proteomes" id="UP000237968"/>
    </source>
</evidence>
<feature type="region of interest" description="Disordered" evidence="1">
    <location>
        <begin position="1"/>
        <end position="26"/>
    </location>
</feature>
<protein>
    <submittedName>
        <fullName evidence="2">Uncharacterized protein</fullName>
    </submittedName>
</protein>
<evidence type="ECO:0000313" key="2">
    <source>
        <dbReference type="EMBL" id="PRQ03077.1"/>
    </source>
</evidence>
<dbReference type="EMBL" id="PVNK01000106">
    <property type="protein sequence ID" value="PRQ03077.1"/>
    <property type="molecule type" value="Genomic_DNA"/>
</dbReference>
<comment type="caution">
    <text evidence="2">The sequence shown here is derived from an EMBL/GenBank/DDBJ whole genome shotgun (WGS) entry which is preliminary data.</text>
</comment>
<reference evidence="2 3" key="1">
    <citation type="submission" date="2018-03" db="EMBL/GenBank/DDBJ databases">
        <title>Draft Genome Sequences of the Obligatory Marine Myxobacteria Enhygromyxa salina SWB005.</title>
        <authorList>
            <person name="Poehlein A."/>
            <person name="Moghaddam J.A."/>
            <person name="Harms H."/>
            <person name="Alanjari M."/>
            <person name="Koenig G.M."/>
            <person name="Daniel R."/>
            <person name="Schaeberle T.F."/>
        </authorList>
    </citation>
    <scope>NUCLEOTIDE SEQUENCE [LARGE SCALE GENOMIC DNA]</scope>
    <source>
        <strain evidence="2 3">SWB005</strain>
    </source>
</reference>
<organism evidence="2 3">
    <name type="scientific">Enhygromyxa salina</name>
    <dbReference type="NCBI Taxonomy" id="215803"/>
    <lineage>
        <taxon>Bacteria</taxon>
        <taxon>Pseudomonadati</taxon>
        <taxon>Myxococcota</taxon>
        <taxon>Polyangia</taxon>
        <taxon>Nannocystales</taxon>
        <taxon>Nannocystaceae</taxon>
        <taxon>Enhygromyxa</taxon>
    </lineage>
</organism>
<name>A0A2S9YD86_9BACT</name>
<proteinExistence type="predicted"/>
<accession>A0A2S9YD86</accession>
<keyword evidence="3" id="KW-1185">Reference proteome</keyword>
<evidence type="ECO:0000256" key="1">
    <source>
        <dbReference type="SAM" id="MobiDB-lite"/>
    </source>
</evidence>
<gene>
    <name evidence="2" type="ORF">ENSA5_18080</name>
</gene>
<sequence length="99" mass="10946">MSWGTGERNAVEWAASGPGFETESAPGFRMSPQVVRVTLLAKPDTMAGGADAVVDAFYNELVAIEDRPTMDSAVGSREYRTLTERFRVRNSHWRDPALK</sequence>
<dbReference type="AlphaFoldDB" id="A0A2S9YD86"/>